<dbReference type="SUPFAM" id="SSF53448">
    <property type="entry name" value="Nucleotide-diphospho-sugar transferases"/>
    <property type="match status" value="1"/>
</dbReference>
<evidence type="ECO:0000313" key="12">
    <source>
        <dbReference type="EMBL" id="MDY5141179.1"/>
    </source>
</evidence>
<proteinExistence type="inferred from homology"/>
<keyword evidence="4 12" id="KW-0328">Glycosyltransferase</keyword>
<dbReference type="Proteomes" id="UP001288320">
    <property type="component" value="Unassembled WGS sequence"/>
</dbReference>
<dbReference type="EC" id="2.4.1.266" evidence="7"/>
<keyword evidence="6" id="KW-0460">Magnesium</keyword>
<reference evidence="12 14" key="1">
    <citation type="submission" date="2023-10" db="EMBL/GenBank/DDBJ databases">
        <title>Whole Genome based description of the genera Actinobaculum and Actinotignum reveals a complex phylogenetic relationship within the species included in the genus Actinotignum.</title>
        <authorList>
            <person name="Jensen C.S."/>
            <person name="Dargis R."/>
            <person name="Kemp M."/>
            <person name="Christensen J.J."/>
        </authorList>
    </citation>
    <scope>NUCLEOTIDE SEQUENCE</scope>
    <source>
        <strain evidence="13 14">SLA_B089</strain>
        <strain evidence="12">SLA_B245</strain>
    </source>
</reference>
<organism evidence="12 15">
    <name type="scientific">Actinotignum timonense</name>
    <dbReference type="NCBI Taxonomy" id="1870995"/>
    <lineage>
        <taxon>Bacteria</taxon>
        <taxon>Bacillati</taxon>
        <taxon>Actinomycetota</taxon>
        <taxon>Actinomycetes</taxon>
        <taxon>Actinomycetales</taxon>
        <taxon>Actinomycetaceae</taxon>
        <taxon>Actinotignum</taxon>
    </lineage>
</organism>
<accession>A0AAW9HHB0</accession>
<dbReference type="RefSeq" id="WP_087070068.1">
    <property type="nucleotide sequence ID" value="NZ_CAUPFC010000034.1"/>
</dbReference>
<evidence type="ECO:0000259" key="11">
    <source>
        <dbReference type="Pfam" id="PF00535"/>
    </source>
</evidence>
<evidence type="ECO:0000256" key="5">
    <source>
        <dbReference type="ARBA" id="ARBA00022679"/>
    </source>
</evidence>
<comment type="cofactor">
    <cofactor evidence="2">
        <name>Mg(2+)</name>
        <dbReference type="ChEBI" id="CHEBI:18420"/>
    </cofactor>
</comment>
<evidence type="ECO:0000256" key="9">
    <source>
        <dbReference type="ARBA" id="ARBA00048689"/>
    </source>
</evidence>
<comment type="caution">
    <text evidence="12">The sequence shown here is derived from an EMBL/GenBank/DDBJ whole genome shotgun (WGS) entry which is preliminary data.</text>
</comment>
<dbReference type="Gene3D" id="3.90.550.10">
    <property type="entry name" value="Spore Coat Polysaccharide Biosynthesis Protein SpsA, Chain A"/>
    <property type="match status" value="1"/>
</dbReference>
<comment type="similarity">
    <text evidence="3">Belongs to the glycosyltransferase 2 family.</text>
</comment>
<comment type="catalytic activity">
    <reaction evidence="10">
        <text>an NDP-alpha-D-glucose + (2R)-3-phosphoglycerate = (2R)-2-O-(alpha-D-glucopyranosyl)-3-phospho-glycerate + a ribonucleoside 5'-diphosphate + H(+)</text>
        <dbReference type="Rhea" id="RHEA:47244"/>
        <dbReference type="ChEBI" id="CHEBI:15378"/>
        <dbReference type="ChEBI" id="CHEBI:57930"/>
        <dbReference type="ChEBI" id="CHEBI:58272"/>
        <dbReference type="ChEBI" id="CHEBI:62600"/>
        <dbReference type="ChEBI" id="CHEBI:76533"/>
        <dbReference type="EC" id="2.4.1.266"/>
    </reaction>
    <physiologicalReaction direction="left-to-right" evidence="10">
        <dbReference type="Rhea" id="RHEA:47245"/>
    </physiologicalReaction>
</comment>
<sequence>MSKVGQVAVVVPAKDEEQYVGRTVRAAYALPGVDLVVVVDDGSDDETQAIARASGATVVRHSVNRGKASAMETGAKVVRMRDVEGRPPRHLLFLDADLGDSAIECAPLIGPVVDGRVDCAIAALPPQEGAGGHGFVTRLGRRAIERATGWSPLQPLSGQRCMTAAAFDAARPLAKGWGVEVGMTIDMLVAGLTLQEIPCDIRHRATGNDVAGTLHRAGQYRDVFRAVWSRRFHGVKVPAESRGAASSSGIEHFAPYRALVLEHS</sequence>
<dbReference type="PANTHER" id="PTHR48090">
    <property type="entry name" value="UNDECAPRENYL-PHOSPHATE 4-DEOXY-4-FORMAMIDO-L-ARABINOSE TRANSFERASE-RELATED"/>
    <property type="match status" value="1"/>
</dbReference>
<evidence type="ECO:0000256" key="2">
    <source>
        <dbReference type="ARBA" id="ARBA00001946"/>
    </source>
</evidence>
<evidence type="ECO:0000313" key="15">
    <source>
        <dbReference type="Proteomes" id="UP001288320"/>
    </source>
</evidence>
<dbReference type="Proteomes" id="UP001284901">
    <property type="component" value="Unassembled WGS sequence"/>
</dbReference>
<comment type="cofactor">
    <cofactor evidence="1">
        <name>Mn(2+)</name>
        <dbReference type="ChEBI" id="CHEBI:29035"/>
    </cofactor>
</comment>
<comment type="catalytic activity">
    <reaction evidence="9">
        <text>(2R)-3-phosphoglycerate + UDP-alpha-D-glucose = (2R)-2-O-(alpha-D-glucopyranosyl)-3-phospho-glycerate + UDP + H(+)</text>
        <dbReference type="Rhea" id="RHEA:31319"/>
        <dbReference type="ChEBI" id="CHEBI:15378"/>
        <dbReference type="ChEBI" id="CHEBI:58223"/>
        <dbReference type="ChEBI" id="CHEBI:58272"/>
        <dbReference type="ChEBI" id="CHEBI:58885"/>
        <dbReference type="ChEBI" id="CHEBI:62600"/>
        <dbReference type="EC" id="2.4.1.266"/>
    </reaction>
    <physiologicalReaction direction="left-to-right" evidence="9">
        <dbReference type="Rhea" id="RHEA:31320"/>
    </physiologicalReaction>
</comment>
<evidence type="ECO:0000256" key="10">
    <source>
        <dbReference type="ARBA" id="ARBA00048997"/>
    </source>
</evidence>
<dbReference type="InterPro" id="IPR001173">
    <property type="entry name" value="Glyco_trans_2-like"/>
</dbReference>
<name>A0AAW9HHB0_9ACTO</name>
<evidence type="ECO:0000256" key="4">
    <source>
        <dbReference type="ARBA" id="ARBA00022676"/>
    </source>
</evidence>
<evidence type="ECO:0000256" key="8">
    <source>
        <dbReference type="ARBA" id="ARBA00040894"/>
    </source>
</evidence>
<gene>
    <name evidence="12" type="ORF">R6G74_07670</name>
    <name evidence="13" type="ORF">R6P33_06780</name>
</gene>
<dbReference type="GeneID" id="92813370"/>
<evidence type="ECO:0000313" key="13">
    <source>
        <dbReference type="EMBL" id="MDY5146717.1"/>
    </source>
</evidence>
<evidence type="ECO:0000256" key="3">
    <source>
        <dbReference type="ARBA" id="ARBA00006739"/>
    </source>
</evidence>
<dbReference type="AlphaFoldDB" id="A0AAW9HHB0"/>
<dbReference type="EMBL" id="JAWNFV010000017">
    <property type="protein sequence ID" value="MDY5141179.1"/>
    <property type="molecule type" value="Genomic_DNA"/>
</dbReference>
<dbReference type="InterPro" id="IPR050256">
    <property type="entry name" value="Glycosyltransferase_2"/>
</dbReference>
<keyword evidence="14" id="KW-1185">Reference proteome</keyword>
<evidence type="ECO:0000256" key="7">
    <source>
        <dbReference type="ARBA" id="ARBA00039022"/>
    </source>
</evidence>
<dbReference type="InterPro" id="IPR029044">
    <property type="entry name" value="Nucleotide-diphossugar_trans"/>
</dbReference>
<dbReference type="EMBL" id="JAWNFY010000017">
    <property type="protein sequence ID" value="MDY5146717.1"/>
    <property type="molecule type" value="Genomic_DNA"/>
</dbReference>
<feature type="domain" description="Glycosyltransferase 2-like" evidence="11">
    <location>
        <begin position="9"/>
        <end position="136"/>
    </location>
</feature>
<evidence type="ECO:0000256" key="1">
    <source>
        <dbReference type="ARBA" id="ARBA00001936"/>
    </source>
</evidence>
<keyword evidence="5 12" id="KW-0808">Transferase</keyword>
<dbReference type="GO" id="GO:0016757">
    <property type="term" value="F:glycosyltransferase activity"/>
    <property type="evidence" value="ECO:0007669"/>
    <property type="project" value="UniProtKB-KW"/>
</dbReference>
<dbReference type="PANTHER" id="PTHR48090:SF10">
    <property type="entry name" value="GLUCOSYL-3-PHOSPHOGLYCERATE SYNTHASE"/>
    <property type="match status" value="1"/>
</dbReference>
<evidence type="ECO:0000313" key="14">
    <source>
        <dbReference type="Proteomes" id="UP001284901"/>
    </source>
</evidence>
<protein>
    <recommendedName>
        <fullName evidence="8">Glucosyl-3-phosphoglycerate synthase</fullName>
        <ecNumber evidence="7">2.4.1.266</ecNumber>
    </recommendedName>
</protein>
<dbReference type="Pfam" id="PF00535">
    <property type="entry name" value="Glycos_transf_2"/>
    <property type="match status" value="1"/>
</dbReference>
<evidence type="ECO:0000256" key="6">
    <source>
        <dbReference type="ARBA" id="ARBA00022842"/>
    </source>
</evidence>